<evidence type="ECO:0000256" key="4">
    <source>
        <dbReference type="ARBA" id="ARBA00022694"/>
    </source>
</evidence>
<dbReference type="GO" id="GO:0008033">
    <property type="term" value="P:tRNA processing"/>
    <property type="evidence" value="ECO:0007669"/>
    <property type="project" value="UniProtKB-KW"/>
</dbReference>
<name>A0AAD2GE25_9STRA</name>
<evidence type="ECO:0000256" key="5">
    <source>
        <dbReference type="ARBA" id="ARBA00034489"/>
    </source>
</evidence>
<comment type="similarity">
    <text evidence="5">Belongs to the TDD superfamily. DTWD2 family.</text>
</comment>
<comment type="catalytic activity">
    <reaction evidence="6">
        <text>a uridine in tRNA + S-adenosyl-L-methionine = a 3-[(3S)-3-amino-3-carboxypropyl]uridine in tRNA + S-methyl-5'-thioadenosine + H(+)</text>
        <dbReference type="Rhea" id="RHEA:62432"/>
        <dbReference type="Rhea" id="RHEA-COMP:13339"/>
        <dbReference type="Rhea" id="RHEA-COMP:16092"/>
        <dbReference type="ChEBI" id="CHEBI:15378"/>
        <dbReference type="ChEBI" id="CHEBI:17509"/>
        <dbReference type="ChEBI" id="CHEBI:59789"/>
        <dbReference type="ChEBI" id="CHEBI:65315"/>
        <dbReference type="ChEBI" id="CHEBI:82930"/>
        <dbReference type="EC" id="2.5.1.25"/>
    </reaction>
</comment>
<evidence type="ECO:0000256" key="1">
    <source>
        <dbReference type="ARBA" id="ARBA00012386"/>
    </source>
</evidence>
<evidence type="ECO:0000256" key="6">
    <source>
        <dbReference type="ARBA" id="ARBA00048718"/>
    </source>
</evidence>
<gene>
    <name evidence="9" type="ORF">CYCCA115_LOCUS23663</name>
</gene>
<evidence type="ECO:0000259" key="8">
    <source>
        <dbReference type="SMART" id="SM01144"/>
    </source>
</evidence>
<evidence type="ECO:0000256" key="7">
    <source>
        <dbReference type="SAM" id="MobiDB-lite"/>
    </source>
</evidence>
<dbReference type="PANTHER" id="PTHR21392:SF0">
    <property type="entry name" value="TRNA-URIDINE AMINOCARBOXYPROPYLTRANSFERASE 2"/>
    <property type="match status" value="1"/>
</dbReference>
<dbReference type="Proteomes" id="UP001295423">
    <property type="component" value="Unassembled WGS sequence"/>
</dbReference>
<feature type="domain" description="DTW" evidence="8">
    <location>
        <begin position="146"/>
        <end position="386"/>
    </location>
</feature>
<keyword evidence="3" id="KW-0949">S-adenosyl-L-methionine</keyword>
<keyword evidence="10" id="KW-1185">Reference proteome</keyword>
<keyword evidence="4" id="KW-0819">tRNA processing</keyword>
<sequence>MRNHSKKRGTCCTILWLTTTTSFYDGEALSIINSQKASPKRWRQRLGRHFTPHTATRFHSTALGSSSSSSTATTTPPLDCLDPDFFLQQVETSVRNALSQFPDHDTQNDSNIQAAQKEFLLTLDGPQRESFGVAQNLHQRLSGLRKNNDCPRCWMQRAHCICQDCPPISTSTSAPLLPQLDRIFVIMHHKEIAMKVDTAKLILGAFPDKCRLVVAGIGPEYQASMKELYEAMELKSSANDGDDNDDNKNCLVLFPDENAKSIQEILVQDYHGQLPNMSNDDDGSEVNEKMENYQPYDLIVLDGTWAQARKIHTKYIAPMEQGGPRRVQLSESAVETLQGANDQSGHQLRRHTVAWRQVGTYEATRLFLKDLEQALPRDDLLLSSSSELNLSAEPVWKQIAKYQSISNEAARREMGPPRE</sequence>
<evidence type="ECO:0000313" key="9">
    <source>
        <dbReference type="EMBL" id="CAJ1969354.1"/>
    </source>
</evidence>
<organism evidence="9 10">
    <name type="scientific">Cylindrotheca closterium</name>
    <dbReference type="NCBI Taxonomy" id="2856"/>
    <lineage>
        <taxon>Eukaryota</taxon>
        <taxon>Sar</taxon>
        <taxon>Stramenopiles</taxon>
        <taxon>Ochrophyta</taxon>
        <taxon>Bacillariophyta</taxon>
        <taxon>Bacillariophyceae</taxon>
        <taxon>Bacillariophycidae</taxon>
        <taxon>Bacillariales</taxon>
        <taxon>Bacillariaceae</taxon>
        <taxon>Cylindrotheca</taxon>
    </lineage>
</organism>
<evidence type="ECO:0000313" key="10">
    <source>
        <dbReference type="Proteomes" id="UP001295423"/>
    </source>
</evidence>
<evidence type="ECO:0000256" key="2">
    <source>
        <dbReference type="ARBA" id="ARBA00022679"/>
    </source>
</evidence>
<dbReference type="SMART" id="SM01144">
    <property type="entry name" value="DTW"/>
    <property type="match status" value="1"/>
</dbReference>
<reference evidence="9" key="1">
    <citation type="submission" date="2023-08" db="EMBL/GenBank/DDBJ databases">
        <authorList>
            <person name="Audoor S."/>
            <person name="Bilcke G."/>
        </authorList>
    </citation>
    <scope>NUCLEOTIDE SEQUENCE</scope>
</reference>
<feature type="compositionally biased region" description="Low complexity" evidence="7">
    <location>
        <begin position="60"/>
        <end position="74"/>
    </location>
</feature>
<dbReference type="EMBL" id="CAKOGP040002424">
    <property type="protein sequence ID" value="CAJ1969354.1"/>
    <property type="molecule type" value="Genomic_DNA"/>
</dbReference>
<accession>A0AAD2GE25</accession>
<dbReference type="AlphaFoldDB" id="A0AAD2GE25"/>
<protein>
    <recommendedName>
        <fullName evidence="1">tRNA-uridine aminocarboxypropyltransferase</fullName>
        <ecNumber evidence="1">2.5.1.25</ecNumber>
    </recommendedName>
</protein>
<feature type="region of interest" description="Disordered" evidence="7">
    <location>
        <begin position="53"/>
        <end position="74"/>
    </location>
</feature>
<proteinExistence type="inferred from homology"/>
<evidence type="ECO:0000256" key="3">
    <source>
        <dbReference type="ARBA" id="ARBA00022691"/>
    </source>
</evidence>
<keyword evidence="2" id="KW-0808">Transferase</keyword>
<dbReference type="PANTHER" id="PTHR21392">
    <property type="entry name" value="TRNA-URIDINE AMINOCARBOXYPROPYLTRANSFERASE 2"/>
    <property type="match status" value="1"/>
</dbReference>
<comment type="caution">
    <text evidence="9">The sequence shown here is derived from an EMBL/GenBank/DDBJ whole genome shotgun (WGS) entry which is preliminary data.</text>
</comment>
<dbReference type="InterPro" id="IPR039262">
    <property type="entry name" value="DTWD2/TAPT"/>
</dbReference>
<dbReference type="GO" id="GO:0016432">
    <property type="term" value="F:tRNA-uridine aminocarboxypropyltransferase activity"/>
    <property type="evidence" value="ECO:0007669"/>
    <property type="project" value="UniProtKB-EC"/>
</dbReference>
<dbReference type="EC" id="2.5.1.25" evidence="1"/>
<dbReference type="Pfam" id="PF03942">
    <property type="entry name" value="DTW"/>
    <property type="match status" value="1"/>
</dbReference>
<dbReference type="InterPro" id="IPR005636">
    <property type="entry name" value="DTW"/>
</dbReference>